<dbReference type="EMBL" id="CP037968">
    <property type="protein sequence ID" value="QYZ78293.1"/>
    <property type="molecule type" value="Genomic_DNA"/>
</dbReference>
<feature type="domain" description="PAS" evidence="7">
    <location>
        <begin position="644"/>
        <end position="712"/>
    </location>
</feature>
<evidence type="ECO:0000256" key="2">
    <source>
        <dbReference type="ARBA" id="ARBA00012438"/>
    </source>
</evidence>
<dbReference type="EC" id="2.7.13.3" evidence="2"/>
<dbReference type="InterPro" id="IPR036890">
    <property type="entry name" value="HATPase_C_sf"/>
</dbReference>
<evidence type="ECO:0000256" key="5">
    <source>
        <dbReference type="ARBA" id="ARBA00022777"/>
    </source>
</evidence>
<keyword evidence="4" id="KW-0808">Transferase</keyword>
<dbReference type="Pfam" id="PF08448">
    <property type="entry name" value="PAS_4"/>
    <property type="match status" value="1"/>
</dbReference>
<organism evidence="10 11">
    <name type="scientific">Methanofollis formosanus</name>
    <dbReference type="NCBI Taxonomy" id="299308"/>
    <lineage>
        <taxon>Archaea</taxon>
        <taxon>Methanobacteriati</taxon>
        <taxon>Methanobacteriota</taxon>
        <taxon>Stenosarchaea group</taxon>
        <taxon>Methanomicrobia</taxon>
        <taxon>Methanomicrobiales</taxon>
        <taxon>Methanomicrobiaceae</taxon>
        <taxon>Methanofollis</taxon>
    </lineage>
</organism>
<dbReference type="Gene3D" id="3.30.565.10">
    <property type="entry name" value="Histidine kinase-like ATPase, C-terminal domain"/>
    <property type="match status" value="1"/>
</dbReference>
<dbReference type="GO" id="GO:0000160">
    <property type="term" value="P:phosphorelay signal transduction system"/>
    <property type="evidence" value="ECO:0007669"/>
    <property type="project" value="InterPro"/>
</dbReference>
<feature type="domain" description="Histidine kinase/HSP90-like ATPase" evidence="8">
    <location>
        <begin position="876"/>
        <end position="979"/>
    </location>
</feature>
<comment type="catalytic activity">
    <reaction evidence="1">
        <text>ATP + protein L-histidine = ADP + protein N-phospho-L-histidine.</text>
        <dbReference type="EC" id="2.7.13.3"/>
    </reaction>
</comment>
<dbReference type="InterPro" id="IPR001789">
    <property type="entry name" value="Sig_transdc_resp-reg_receiver"/>
</dbReference>
<dbReference type="Pfam" id="PF02518">
    <property type="entry name" value="HATPase_c"/>
    <property type="match status" value="1"/>
</dbReference>
<dbReference type="InterPro" id="IPR001610">
    <property type="entry name" value="PAC"/>
</dbReference>
<dbReference type="GO" id="GO:0004673">
    <property type="term" value="F:protein histidine kinase activity"/>
    <property type="evidence" value="ECO:0007669"/>
    <property type="project" value="UniProtKB-EC"/>
</dbReference>
<reference evidence="10" key="2">
    <citation type="submission" date="2019-03" db="EMBL/GenBank/DDBJ databases">
        <authorList>
            <person name="Chen S.-C."/>
            <person name="Wu S.-Y."/>
            <person name="Lai M.-C."/>
        </authorList>
    </citation>
    <scope>NUCLEOTIDE SEQUENCE</scope>
    <source>
        <strain evidence="10">ML15</strain>
    </source>
</reference>
<feature type="domain" description="PAS" evidence="7">
    <location>
        <begin position="136"/>
        <end position="203"/>
    </location>
</feature>
<dbReference type="InterPro" id="IPR013655">
    <property type="entry name" value="PAS_fold_3"/>
</dbReference>
<keyword evidence="11" id="KW-1185">Reference proteome</keyword>
<feature type="coiled-coil region" evidence="6">
    <location>
        <begin position="755"/>
        <end position="782"/>
    </location>
</feature>
<dbReference type="SUPFAM" id="SSF55785">
    <property type="entry name" value="PYP-like sensor domain (PAS domain)"/>
    <property type="match status" value="5"/>
</dbReference>
<gene>
    <name evidence="10" type="ORF">E2N92_02025</name>
</gene>
<proteinExistence type="predicted"/>
<evidence type="ECO:0000259" key="8">
    <source>
        <dbReference type="SMART" id="SM00387"/>
    </source>
</evidence>
<dbReference type="SUPFAM" id="SSF55874">
    <property type="entry name" value="ATPase domain of HSP90 chaperone/DNA topoisomerase II/histidine kinase"/>
    <property type="match status" value="1"/>
</dbReference>
<feature type="domain" description="PAS" evidence="7">
    <location>
        <begin position="391"/>
        <end position="457"/>
    </location>
</feature>
<keyword evidence="5" id="KW-0418">Kinase</keyword>
<dbReference type="InterPro" id="IPR035965">
    <property type="entry name" value="PAS-like_dom_sf"/>
</dbReference>
<dbReference type="InterPro" id="IPR000014">
    <property type="entry name" value="PAS"/>
</dbReference>
<dbReference type="SMART" id="SM00086">
    <property type="entry name" value="PAC"/>
    <property type="match status" value="5"/>
</dbReference>
<dbReference type="GO" id="GO:0006355">
    <property type="term" value="P:regulation of DNA-templated transcription"/>
    <property type="evidence" value="ECO:0007669"/>
    <property type="project" value="InterPro"/>
</dbReference>
<dbReference type="NCBIfam" id="TIGR00229">
    <property type="entry name" value="sensory_box"/>
    <property type="match status" value="5"/>
</dbReference>
<dbReference type="CDD" id="cd00130">
    <property type="entry name" value="PAS"/>
    <property type="match status" value="5"/>
</dbReference>
<name>A0A8G1A073_9EURY</name>
<dbReference type="InterPro" id="IPR052162">
    <property type="entry name" value="Sensor_kinase/Photoreceptor"/>
</dbReference>
<dbReference type="SMART" id="SM00448">
    <property type="entry name" value="REC"/>
    <property type="match status" value="1"/>
</dbReference>
<reference evidence="10" key="1">
    <citation type="journal article" date="2005" name="Int. J. Syst. Evol. Microbiol.">
        <title>Methanofollis formosanus sp. nov., isolated from a fish pond.</title>
        <authorList>
            <person name="Wu S.Y."/>
            <person name="Chen S.C."/>
            <person name="Lai M.C."/>
        </authorList>
    </citation>
    <scope>NUCLEOTIDE SEQUENCE</scope>
    <source>
        <strain evidence="10">ML15</strain>
    </source>
</reference>
<dbReference type="InterPro" id="IPR011006">
    <property type="entry name" value="CheY-like_superfamily"/>
</dbReference>
<evidence type="ECO:0000259" key="7">
    <source>
        <dbReference type="SMART" id="SM00091"/>
    </source>
</evidence>
<dbReference type="Pfam" id="PF08447">
    <property type="entry name" value="PAS_3"/>
    <property type="match status" value="1"/>
</dbReference>
<evidence type="ECO:0000313" key="10">
    <source>
        <dbReference type="EMBL" id="QYZ78293.1"/>
    </source>
</evidence>
<dbReference type="Proteomes" id="UP000826709">
    <property type="component" value="Chromosome"/>
</dbReference>
<dbReference type="InterPro" id="IPR013656">
    <property type="entry name" value="PAS_4"/>
</dbReference>
<dbReference type="PANTHER" id="PTHR43304:SF1">
    <property type="entry name" value="PAC DOMAIN-CONTAINING PROTEIN"/>
    <property type="match status" value="1"/>
</dbReference>
<dbReference type="InterPro" id="IPR003594">
    <property type="entry name" value="HATPase_dom"/>
</dbReference>
<dbReference type="Gene3D" id="3.30.450.20">
    <property type="entry name" value="PAS domain"/>
    <property type="match status" value="5"/>
</dbReference>
<dbReference type="InterPro" id="IPR013767">
    <property type="entry name" value="PAS_fold"/>
</dbReference>
<dbReference type="SMART" id="SM00387">
    <property type="entry name" value="HATPase_c"/>
    <property type="match status" value="1"/>
</dbReference>
<feature type="domain" description="PAS" evidence="7">
    <location>
        <begin position="518"/>
        <end position="584"/>
    </location>
</feature>
<evidence type="ECO:0000313" key="11">
    <source>
        <dbReference type="Proteomes" id="UP000826709"/>
    </source>
</evidence>
<dbReference type="RefSeq" id="WP_246589280.1">
    <property type="nucleotide sequence ID" value="NZ_CP037968.1"/>
</dbReference>
<evidence type="ECO:0000256" key="4">
    <source>
        <dbReference type="ARBA" id="ARBA00022679"/>
    </source>
</evidence>
<dbReference type="Gene3D" id="3.40.50.2300">
    <property type="match status" value="1"/>
</dbReference>
<dbReference type="PANTHER" id="PTHR43304">
    <property type="entry name" value="PHYTOCHROME-LIKE PROTEIN CPH1"/>
    <property type="match status" value="1"/>
</dbReference>
<protein>
    <recommendedName>
        <fullName evidence="2">histidine kinase</fullName>
        <ecNumber evidence="2">2.7.13.3</ecNumber>
    </recommendedName>
</protein>
<sequence length="986" mass="110301">MIHLLLVDDEPAILQVGRVFLEDQGGICVDVAGSAGEGMDLLRSCKYDVVVSDYEMPQTNGITFLKAVRRFCPAMPFILFTGKGREEVVIEALNSGADFYLQKGGDAAAQFTELTHKVRQAVNRRRAERAFRESEKNYRDLVENLQNILFKADREGKITYLNSCGLEALGVTDAEAVGQNWNLYLHPDDRKAAWERGVEMVRTGKPVINHEARVLPQRDEKKAFPALLTFTPLWDSEDQFVGLQGIAVDISERKRAQEALGEVEFRYQIIAEGIYDGVTVGGTDGTIIFASPSMERLSGYRPEEMLGRSYAEFIRGPDIERIQEHFRKTVRGECFEGLQVQVMQKDGDFIDIEMNGGPVYTTDGEIYGIQSIMRDVTRQKQAEKALRESEERLNVTLRSIGDGVVVTDAEGRVVMLNTVAEELTGWPEEEAAGRPLDEVFVIVNEKNRRPTENPVRRVIETGRVVGLANHTALIARDGSERLIADSAAPIRDRDGGIIGVVLVFRDVTAEKEAEADRLRLAAIVESSEDAIFGTDLEGFVTSWNSAAMAIYGYAPEEVIGRHVSMFAPEDRKNEFMGVVERIKKGETTGHYESRRVKKDGKELEVSITISPVRDEDGSIMGFSAISRDVTRRNEAVRALKENEETMNLVIKGADLGMWDWDPLTGELLFNGIYEEMLGYDPDELERNDLLWSRLIHPEDYPRVHETMQIHLDGDTPYYHTEFRMRRKDGRWAWIRSQGKVVQRNGVDMPLRMTGIHQDITEVREYEEALKKANKKLNILNGITRHDIVNQIVALQGYLYLIKKSAGADRALAGRVDSCNGLTEKIKRQISFTRDYEHMGVKAPEWQDVETVVRGAASDLALDGIALTVAAGPMEIYADPMFQMAVFNLLENSVRHGNGVSEIRVSFRENGEVGTLVIEDDGAGVPVEHKPNIFDAGFGRNTGYGLFLVREILDITGMAIVETGCDGEGARFEISVPEGKFRSRAGA</sequence>
<feature type="domain" description="Response regulatory" evidence="9">
    <location>
        <begin position="2"/>
        <end position="118"/>
    </location>
</feature>
<feature type="domain" description="PAS" evidence="7">
    <location>
        <begin position="265"/>
        <end position="331"/>
    </location>
</feature>
<evidence type="ECO:0000256" key="3">
    <source>
        <dbReference type="ARBA" id="ARBA00022553"/>
    </source>
</evidence>
<dbReference type="AlphaFoldDB" id="A0A8G1A073"/>
<dbReference type="Pfam" id="PF00072">
    <property type="entry name" value="Response_reg"/>
    <property type="match status" value="1"/>
</dbReference>
<dbReference type="CDD" id="cd00156">
    <property type="entry name" value="REC"/>
    <property type="match status" value="1"/>
</dbReference>
<dbReference type="Pfam" id="PF13426">
    <property type="entry name" value="PAS_9"/>
    <property type="match status" value="2"/>
</dbReference>
<accession>A0A8G1A073</accession>
<dbReference type="Pfam" id="PF00989">
    <property type="entry name" value="PAS"/>
    <property type="match status" value="1"/>
</dbReference>
<dbReference type="SMART" id="SM00091">
    <property type="entry name" value="PAS"/>
    <property type="match status" value="5"/>
</dbReference>
<evidence type="ECO:0000259" key="9">
    <source>
        <dbReference type="SMART" id="SM00448"/>
    </source>
</evidence>
<dbReference type="KEGG" id="mfk:E2N92_02025"/>
<evidence type="ECO:0000256" key="1">
    <source>
        <dbReference type="ARBA" id="ARBA00000085"/>
    </source>
</evidence>
<keyword evidence="6" id="KW-0175">Coiled coil</keyword>
<keyword evidence="3" id="KW-0597">Phosphoprotein</keyword>
<evidence type="ECO:0000256" key="6">
    <source>
        <dbReference type="SAM" id="Coils"/>
    </source>
</evidence>
<dbReference type="SUPFAM" id="SSF52172">
    <property type="entry name" value="CheY-like"/>
    <property type="match status" value="1"/>
</dbReference>